<protein>
    <submittedName>
        <fullName evidence="2">Uncharacterized protein</fullName>
    </submittedName>
</protein>
<evidence type="ECO:0000313" key="2">
    <source>
        <dbReference type="EMBL" id="KTB30937.1"/>
    </source>
</evidence>
<dbReference type="PANTHER" id="PTHR47784:SF5">
    <property type="entry name" value="STEROL UPTAKE CONTROL PROTEIN 2"/>
    <property type="match status" value="1"/>
</dbReference>
<evidence type="ECO:0000313" key="3">
    <source>
        <dbReference type="Proteomes" id="UP000054988"/>
    </source>
</evidence>
<dbReference type="InterPro" id="IPR053157">
    <property type="entry name" value="Sterol_Uptake_Regulator"/>
</dbReference>
<feature type="region of interest" description="Disordered" evidence="1">
    <location>
        <begin position="27"/>
        <end position="48"/>
    </location>
</feature>
<gene>
    <name evidence="2" type="ORF">WG66_16481</name>
</gene>
<dbReference type="PANTHER" id="PTHR47784">
    <property type="entry name" value="STEROL UPTAKE CONTROL PROTEIN 2"/>
    <property type="match status" value="1"/>
</dbReference>
<evidence type="ECO:0000256" key="1">
    <source>
        <dbReference type="SAM" id="MobiDB-lite"/>
    </source>
</evidence>
<dbReference type="Proteomes" id="UP000054988">
    <property type="component" value="Unassembled WGS sequence"/>
</dbReference>
<dbReference type="AlphaFoldDB" id="A0A0W0F3P5"/>
<accession>A0A0W0F3P5</accession>
<comment type="caution">
    <text evidence="2">The sequence shown here is derived from an EMBL/GenBank/DDBJ whole genome shotgun (WGS) entry which is preliminary data.</text>
</comment>
<sequence length="353" mass="40137">MSEETYQRVPICKNCHRRELVCVQRPTNKGEQQQQQQESVLYKTPTAPTPSSFTIDTTSLEIFHHFITTTCHSYRSNPAFLAESITLTQTLFSNPVCMHATLAFTAIHLARLYEPSSSSSSQTWIIRASAHRKAATKLIPSQPLKPGAHFITVGCLSLYAISSSLSSSSSSLDSIFSLITSLHNVCSPLKQFVYADPYLKNLTSRRPESLAAASKTAFLAPLHHLYDTSMDLNLDLEELDDPDIREAYRTAVLGLCVAYLLSQTGQEGRSALFWPTLIEKRFLELLNERRQRALVILYYYLMMLRNLSGRCWWVSEVGRWVDYMYGLIDERWREWLKEVTAERAWGVVTGSAY</sequence>
<name>A0A0W0F3P5_MONRR</name>
<proteinExistence type="predicted"/>
<dbReference type="GO" id="GO:0001228">
    <property type="term" value="F:DNA-binding transcription activator activity, RNA polymerase II-specific"/>
    <property type="evidence" value="ECO:0007669"/>
    <property type="project" value="TreeGrafter"/>
</dbReference>
<organism evidence="2 3">
    <name type="scientific">Moniliophthora roreri</name>
    <name type="common">Frosty pod rot fungus</name>
    <name type="synonym">Monilia roreri</name>
    <dbReference type="NCBI Taxonomy" id="221103"/>
    <lineage>
        <taxon>Eukaryota</taxon>
        <taxon>Fungi</taxon>
        <taxon>Dikarya</taxon>
        <taxon>Basidiomycota</taxon>
        <taxon>Agaricomycotina</taxon>
        <taxon>Agaricomycetes</taxon>
        <taxon>Agaricomycetidae</taxon>
        <taxon>Agaricales</taxon>
        <taxon>Marasmiineae</taxon>
        <taxon>Marasmiaceae</taxon>
        <taxon>Moniliophthora</taxon>
    </lineage>
</organism>
<dbReference type="EMBL" id="LATX01002357">
    <property type="protein sequence ID" value="KTB30937.1"/>
    <property type="molecule type" value="Genomic_DNA"/>
</dbReference>
<reference evidence="2 3" key="1">
    <citation type="submission" date="2015-12" db="EMBL/GenBank/DDBJ databases">
        <title>Draft genome sequence of Moniliophthora roreri, the causal agent of frosty pod rot of cacao.</title>
        <authorList>
            <person name="Aime M.C."/>
            <person name="Diaz-Valderrama J.R."/>
            <person name="Kijpornyongpan T."/>
            <person name="Phillips-Mora W."/>
        </authorList>
    </citation>
    <scope>NUCLEOTIDE SEQUENCE [LARGE SCALE GENOMIC DNA]</scope>
    <source>
        <strain evidence="2 3">MCA 2952</strain>
    </source>
</reference>